<gene>
    <name evidence="7" type="primary">RIC8A</name>
    <name evidence="7" type="ORF">CDAR_367021</name>
</gene>
<dbReference type="InterPro" id="IPR019318">
    <property type="entry name" value="Gua_nucleotide_exch_fac_Ric8"/>
</dbReference>
<evidence type="ECO:0000256" key="3">
    <source>
        <dbReference type="ARBA" id="ARBA00022490"/>
    </source>
</evidence>
<evidence type="ECO:0000313" key="7">
    <source>
        <dbReference type="EMBL" id="GIY83222.1"/>
    </source>
</evidence>
<sequence>MDEITLKRIEAYSENQLIEYFLDFNKKNAQSVSIPEMELSHKKRLLSIFLQRMSQYPGTRVTCLESVRILTRDKKDLDELFNKEVVCMLINWAGLAAREEEIAEKPQQVSDPKVSVEALKSLCNLIYNSATAKKILCQQGCVEGLLLRLRMYSDPDMPYEVKFFDMRMLFLMTALCAEIRPRVRTELHGLIYLMEALDLILKDNLAKSGPMAGRRTFNKGSRRGRSHQEAETCLAACLTDEEVDMACEILKILFNLTVRNERFGLEEEEEAHYLRLASILHDILLSDTKTPEKRDYLISHTVDLLTNMPVCSYEELMTPVVKMEEDRSYIYDGMDMEAISVLIDFLEMRMNKPKIPIQEAISPVLTALNECARANSTIRKFLRKKILPPLKDVMKRPEQGSALRNRLVKLMTCPNYSVQMLVADLLFVLCKENVRRLIKYTGYGNAAGLLANRGLLHGGNGRTDNYSSESEDTDTEEFLQHRDNSINPMVGCYQEPQPSPFEGLTEEQKEFEAMQLVNMLEKLTKEGVIQPGCLGPDGKPQAVEHILQLRESSTKPASEGKGKQEE</sequence>
<dbReference type="GO" id="GO:0005085">
    <property type="term" value="F:guanyl-nucleotide exchange factor activity"/>
    <property type="evidence" value="ECO:0007669"/>
    <property type="project" value="UniProtKB-KW"/>
</dbReference>
<dbReference type="SUPFAM" id="SSF48371">
    <property type="entry name" value="ARM repeat"/>
    <property type="match status" value="1"/>
</dbReference>
<dbReference type="Gene3D" id="1.25.10.10">
    <property type="entry name" value="Leucine-rich Repeat Variant"/>
    <property type="match status" value="1"/>
</dbReference>
<accession>A0AAV4WKQ7</accession>
<dbReference type="PANTHER" id="PTHR12425:SF5">
    <property type="entry name" value="SYNEMBRYN"/>
    <property type="match status" value="1"/>
</dbReference>
<protein>
    <submittedName>
        <fullName evidence="7">Synembryn-A</fullName>
    </submittedName>
</protein>
<evidence type="ECO:0000256" key="1">
    <source>
        <dbReference type="ARBA" id="ARBA00004544"/>
    </source>
</evidence>
<comment type="subcellular location">
    <subcellularLocation>
        <location evidence="1">Cytoplasm</location>
        <location evidence="1">Cell cortex</location>
    </subcellularLocation>
</comment>
<keyword evidence="4" id="KW-0344">Guanine-nucleotide releasing factor</keyword>
<evidence type="ECO:0000256" key="5">
    <source>
        <dbReference type="ARBA" id="ARBA00023186"/>
    </source>
</evidence>
<dbReference type="InterPro" id="IPR016024">
    <property type="entry name" value="ARM-type_fold"/>
</dbReference>
<dbReference type="EMBL" id="BPLQ01014795">
    <property type="protein sequence ID" value="GIY83222.1"/>
    <property type="molecule type" value="Genomic_DNA"/>
</dbReference>
<organism evidence="7 8">
    <name type="scientific">Caerostris darwini</name>
    <dbReference type="NCBI Taxonomy" id="1538125"/>
    <lineage>
        <taxon>Eukaryota</taxon>
        <taxon>Metazoa</taxon>
        <taxon>Ecdysozoa</taxon>
        <taxon>Arthropoda</taxon>
        <taxon>Chelicerata</taxon>
        <taxon>Arachnida</taxon>
        <taxon>Araneae</taxon>
        <taxon>Araneomorphae</taxon>
        <taxon>Entelegynae</taxon>
        <taxon>Araneoidea</taxon>
        <taxon>Araneidae</taxon>
        <taxon>Caerostris</taxon>
    </lineage>
</organism>
<keyword evidence="5" id="KW-0143">Chaperone</keyword>
<dbReference type="InterPro" id="IPR011989">
    <property type="entry name" value="ARM-like"/>
</dbReference>
<dbReference type="Pfam" id="PF10165">
    <property type="entry name" value="Ric8"/>
    <property type="match status" value="1"/>
</dbReference>
<proteinExistence type="inferred from homology"/>
<dbReference type="InterPro" id="IPR008376">
    <property type="entry name" value="Chaperone_Ric-8_A/B"/>
</dbReference>
<evidence type="ECO:0000256" key="2">
    <source>
        <dbReference type="ARBA" id="ARBA00009049"/>
    </source>
</evidence>
<dbReference type="PRINTS" id="PR01802">
    <property type="entry name" value="SYNEMBRYN"/>
</dbReference>
<dbReference type="Proteomes" id="UP001054837">
    <property type="component" value="Unassembled WGS sequence"/>
</dbReference>
<name>A0AAV4WKQ7_9ARAC</name>
<dbReference type="GO" id="GO:0005938">
    <property type="term" value="C:cell cortex"/>
    <property type="evidence" value="ECO:0007669"/>
    <property type="project" value="UniProtKB-SubCell"/>
</dbReference>
<evidence type="ECO:0000256" key="4">
    <source>
        <dbReference type="ARBA" id="ARBA00022658"/>
    </source>
</evidence>
<comment type="similarity">
    <text evidence="2">Belongs to the synembryn family.</text>
</comment>
<dbReference type="GO" id="GO:0001965">
    <property type="term" value="F:G-protein alpha-subunit binding"/>
    <property type="evidence" value="ECO:0007669"/>
    <property type="project" value="TreeGrafter"/>
</dbReference>
<evidence type="ECO:0000313" key="8">
    <source>
        <dbReference type="Proteomes" id="UP001054837"/>
    </source>
</evidence>
<evidence type="ECO:0000256" key="6">
    <source>
        <dbReference type="SAM" id="MobiDB-lite"/>
    </source>
</evidence>
<keyword evidence="3" id="KW-0963">Cytoplasm</keyword>
<dbReference type="PANTHER" id="PTHR12425">
    <property type="entry name" value="SYNEMBRYN"/>
    <property type="match status" value="1"/>
</dbReference>
<keyword evidence="8" id="KW-1185">Reference proteome</keyword>
<reference evidence="7 8" key="1">
    <citation type="submission" date="2021-06" db="EMBL/GenBank/DDBJ databases">
        <title>Caerostris darwini draft genome.</title>
        <authorList>
            <person name="Kono N."/>
            <person name="Arakawa K."/>
        </authorList>
    </citation>
    <scope>NUCLEOTIDE SEQUENCE [LARGE SCALE GENOMIC DNA]</scope>
</reference>
<feature type="region of interest" description="Disordered" evidence="6">
    <location>
        <begin position="531"/>
        <end position="566"/>
    </location>
</feature>
<dbReference type="GO" id="GO:0007186">
    <property type="term" value="P:G protein-coupled receptor signaling pathway"/>
    <property type="evidence" value="ECO:0007669"/>
    <property type="project" value="TreeGrafter"/>
</dbReference>
<dbReference type="AlphaFoldDB" id="A0AAV4WKQ7"/>
<comment type="caution">
    <text evidence="7">The sequence shown here is derived from an EMBL/GenBank/DDBJ whole genome shotgun (WGS) entry which is preliminary data.</text>
</comment>